<dbReference type="Gene3D" id="3.30.110.170">
    <property type="entry name" value="Protein of unknown function (DUF541), domain 1"/>
    <property type="match status" value="1"/>
</dbReference>
<proteinExistence type="predicted"/>
<dbReference type="InterPro" id="IPR007497">
    <property type="entry name" value="SIMPL/DUF541"/>
</dbReference>
<dbReference type="RefSeq" id="WP_222980137.1">
    <property type="nucleotide sequence ID" value="NZ_JAINVZ010000016.1"/>
</dbReference>
<gene>
    <name evidence="2" type="ORF">K7472_21440</name>
</gene>
<dbReference type="Proteomes" id="UP001198565">
    <property type="component" value="Unassembled WGS sequence"/>
</dbReference>
<dbReference type="PANTHER" id="PTHR34387:SF1">
    <property type="entry name" value="PERIPLASMIC IMMUNOGENIC PROTEIN"/>
    <property type="match status" value="1"/>
</dbReference>
<feature type="compositionally biased region" description="Low complexity" evidence="1">
    <location>
        <begin position="1"/>
        <end position="20"/>
    </location>
</feature>
<dbReference type="InterPro" id="IPR052022">
    <property type="entry name" value="26kDa_periplasmic_antigen"/>
</dbReference>
<evidence type="ECO:0000313" key="3">
    <source>
        <dbReference type="Proteomes" id="UP001198565"/>
    </source>
</evidence>
<dbReference type="EMBL" id="JAINVZ010000016">
    <property type="protein sequence ID" value="MBY8887382.1"/>
    <property type="molecule type" value="Genomic_DNA"/>
</dbReference>
<dbReference type="Pfam" id="PF04402">
    <property type="entry name" value="SIMPL"/>
    <property type="match status" value="1"/>
</dbReference>
<protein>
    <submittedName>
        <fullName evidence="2">SIMPL domain-containing protein</fullName>
    </submittedName>
</protein>
<sequence>MTTEPTTAATATPHGTPAAPHVSVRGEARLETAPELARLDITVTARGTDRQATLDDLTRRHNAVLDLLRTHDSAVEKIESGALVVAPELAKGRGERVRAHHGHARLTATLTDFTDLGRLAARLAALDLTRLDGPWWSLRPDSPVHRDARTQAVRDAVRRAREYADALGARLDALLELADEGLDTGVVHRARARAFGAAAPAPGGSASGEPAELDLVPQTQTVHAQVTAVFTMTPPDLRG</sequence>
<name>A0ABS7QW06_9ACTN</name>
<dbReference type="PANTHER" id="PTHR34387">
    <property type="entry name" value="SLR1258 PROTEIN"/>
    <property type="match status" value="1"/>
</dbReference>
<keyword evidence="3" id="KW-1185">Reference proteome</keyword>
<evidence type="ECO:0000256" key="1">
    <source>
        <dbReference type="SAM" id="MobiDB-lite"/>
    </source>
</evidence>
<organism evidence="2 3">
    <name type="scientific">Streptantibioticus parmotrematis</name>
    <dbReference type="NCBI Taxonomy" id="2873249"/>
    <lineage>
        <taxon>Bacteria</taxon>
        <taxon>Bacillati</taxon>
        <taxon>Actinomycetota</taxon>
        <taxon>Actinomycetes</taxon>
        <taxon>Kitasatosporales</taxon>
        <taxon>Streptomycetaceae</taxon>
        <taxon>Streptantibioticus</taxon>
    </lineage>
</organism>
<evidence type="ECO:0000313" key="2">
    <source>
        <dbReference type="EMBL" id="MBY8887382.1"/>
    </source>
</evidence>
<comment type="caution">
    <text evidence="2">The sequence shown here is derived from an EMBL/GenBank/DDBJ whole genome shotgun (WGS) entry which is preliminary data.</text>
</comment>
<feature type="region of interest" description="Disordered" evidence="1">
    <location>
        <begin position="1"/>
        <end position="22"/>
    </location>
</feature>
<reference evidence="2 3" key="1">
    <citation type="submission" date="2021-08" db="EMBL/GenBank/DDBJ databases">
        <title>Streptomyces sp. PTM05 isolated from lichen.</title>
        <authorList>
            <person name="Somphong A."/>
            <person name="Phongsopitanun W."/>
            <person name="Tanasupawat S."/>
        </authorList>
    </citation>
    <scope>NUCLEOTIDE SEQUENCE [LARGE SCALE GENOMIC DNA]</scope>
    <source>
        <strain evidence="2 3">Ptm05</strain>
    </source>
</reference>
<accession>A0ABS7QW06</accession>
<dbReference type="Gene3D" id="3.30.70.2970">
    <property type="entry name" value="Protein of unknown function (DUF541), domain 2"/>
    <property type="match status" value="1"/>
</dbReference>